<keyword evidence="2" id="KW-1185">Reference proteome</keyword>
<dbReference type="InterPro" id="IPR007833">
    <property type="entry name" value="Capsule_polysaccharide_synth"/>
</dbReference>
<reference evidence="1" key="2">
    <citation type="submission" date="2020-09" db="EMBL/GenBank/DDBJ databases">
        <authorList>
            <person name="Sun Q."/>
            <person name="Kim S."/>
        </authorList>
    </citation>
    <scope>NUCLEOTIDE SEQUENCE</scope>
    <source>
        <strain evidence="1">KCTC 23714</strain>
    </source>
</reference>
<dbReference type="EMBL" id="BMYQ01000001">
    <property type="protein sequence ID" value="GGW22439.1"/>
    <property type="molecule type" value="Genomic_DNA"/>
</dbReference>
<evidence type="ECO:0008006" key="3">
    <source>
        <dbReference type="Google" id="ProtNLM"/>
    </source>
</evidence>
<evidence type="ECO:0000313" key="1">
    <source>
        <dbReference type="EMBL" id="GGW22439.1"/>
    </source>
</evidence>
<reference evidence="1" key="1">
    <citation type="journal article" date="2014" name="Int. J. Syst. Evol. Microbiol.">
        <title>Complete genome sequence of Corynebacterium casei LMG S-19264T (=DSM 44701T), isolated from a smear-ripened cheese.</title>
        <authorList>
            <consortium name="US DOE Joint Genome Institute (JGI-PGF)"/>
            <person name="Walter F."/>
            <person name="Albersmeier A."/>
            <person name="Kalinowski J."/>
            <person name="Ruckert C."/>
        </authorList>
    </citation>
    <scope>NUCLEOTIDE SEQUENCE</scope>
    <source>
        <strain evidence="1">KCTC 23714</strain>
    </source>
</reference>
<protein>
    <recommendedName>
        <fullName evidence="3">Capsular biosynthesis protein</fullName>
    </recommendedName>
</protein>
<comment type="caution">
    <text evidence="1">The sequence shown here is derived from an EMBL/GenBank/DDBJ whole genome shotgun (WGS) entry which is preliminary data.</text>
</comment>
<name>A0A918IPP1_9RHOB</name>
<dbReference type="SUPFAM" id="SSF53756">
    <property type="entry name" value="UDP-Glycosyltransferase/glycogen phosphorylase"/>
    <property type="match status" value="1"/>
</dbReference>
<dbReference type="Gene3D" id="3.40.50.12580">
    <property type="match status" value="1"/>
</dbReference>
<dbReference type="RefSeq" id="WP_189632303.1">
    <property type="nucleotide sequence ID" value="NZ_BMYQ01000001.1"/>
</dbReference>
<dbReference type="Proteomes" id="UP000628984">
    <property type="component" value="Unassembled WGS sequence"/>
</dbReference>
<dbReference type="InterPro" id="IPR043148">
    <property type="entry name" value="TagF_C"/>
</dbReference>
<dbReference type="GO" id="GO:0015774">
    <property type="term" value="P:polysaccharide transport"/>
    <property type="evidence" value="ECO:0007669"/>
    <property type="project" value="InterPro"/>
</dbReference>
<organism evidence="1 2">
    <name type="scientific">Gemmobacter lanyuensis</name>
    <dbReference type="NCBI Taxonomy" id="1054497"/>
    <lineage>
        <taxon>Bacteria</taxon>
        <taxon>Pseudomonadati</taxon>
        <taxon>Pseudomonadota</taxon>
        <taxon>Alphaproteobacteria</taxon>
        <taxon>Rhodobacterales</taxon>
        <taxon>Paracoccaceae</taxon>
        <taxon>Gemmobacter</taxon>
    </lineage>
</organism>
<proteinExistence type="predicted"/>
<dbReference type="Pfam" id="PF05159">
    <property type="entry name" value="Capsule_synth"/>
    <property type="match status" value="1"/>
</dbReference>
<sequence>MREARPADWLSRPRLDSLPPTLIFHARDKLAATLCRGGFRLLDALADHAEGVGWGVEVVPYSADGATLAALQGGHLHVFLEDRPLYAPNAFHAVPAYLRGFWYFDELGTRNNSSHRLRRFEERLVAEGYANKVHGKLADQFIGANASKFAQAARGSHPVPQGCLALFAQDFLPPRHHRHYLTVPQLIAAAIRDKGARALCIKPHPNNTPEERAQLQAFHNPDRGVFVTEASIHDLLAACDCVLTLTSAVGFEAFLHRKPVVLGGQTDFAQNAITLTDPTRLGAAIAAALARTWPHERFVTWFLRQNCVEDHPRALPEVLRRIRAKGILLGPDEGFF</sequence>
<dbReference type="AlphaFoldDB" id="A0A918IPP1"/>
<dbReference type="GO" id="GO:0000271">
    <property type="term" value="P:polysaccharide biosynthetic process"/>
    <property type="evidence" value="ECO:0007669"/>
    <property type="project" value="InterPro"/>
</dbReference>
<evidence type="ECO:0000313" key="2">
    <source>
        <dbReference type="Proteomes" id="UP000628984"/>
    </source>
</evidence>
<accession>A0A918IPP1</accession>
<gene>
    <name evidence="1" type="ORF">GCM10011452_05920</name>
</gene>